<sequence length="107" mass="11568">MFKLPSQCIIDRGTPGAITYLGAVTALLNQPLFPSAMAAVSEVVIVPPPMAICPARASLVPELRSGEVIPARRGHLHPRSFAPVISRRRAARRPPRRECTNDRCSAS</sequence>
<gene>
    <name evidence="2" type="ORF">PAHAL_1G258300</name>
</gene>
<organism evidence="2">
    <name type="scientific">Panicum hallii</name>
    <dbReference type="NCBI Taxonomy" id="206008"/>
    <lineage>
        <taxon>Eukaryota</taxon>
        <taxon>Viridiplantae</taxon>
        <taxon>Streptophyta</taxon>
        <taxon>Embryophyta</taxon>
        <taxon>Tracheophyta</taxon>
        <taxon>Spermatophyta</taxon>
        <taxon>Magnoliopsida</taxon>
        <taxon>Liliopsida</taxon>
        <taxon>Poales</taxon>
        <taxon>Poaceae</taxon>
        <taxon>PACMAD clade</taxon>
        <taxon>Panicoideae</taxon>
        <taxon>Panicodae</taxon>
        <taxon>Paniceae</taxon>
        <taxon>Panicinae</taxon>
        <taxon>Panicum</taxon>
        <taxon>Panicum sect. Panicum</taxon>
    </lineage>
</organism>
<name>A0A2S3GQ46_9POAL</name>
<proteinExistence type="predicted"/>
<reference evidence="2" key="1">
    <citation type="submission" date="2018-04" db="EMBL/GenBank/DDBJ databases">
        <title>WGS assembly of Panicum hallii.</title>
        <authorList>
            <person name="Lovell J."/>
            <person name="Jenkins J."/>
            <person name="Lowry D."/>
            <person name="Mamidi S."/>
            <person name="Sreedasyam A."/>
            <person name="Weng X."/>
            <person name="Barry K."/>
            <person name="Bonette J."/>
            <person name="Campitelli B."/>
            <person name="Daum C."/>
            <person name="Gordon S."/>
            <person name="Gould B."/>
            <person name="Lipzen A."/>
            <person name="Macqueen A."/>
            <person name="Palacio-Mejia J."/>
            <person name="Plott C."/>
            <person name="Shakirov E."/>
            <person name="Shu S."/>
            <person name="Yoshinaga Y."/>
            <person name="Zane M."/>
            <person name="Rokhsar D."/>
            <person name="Grimwood J."/>
            <person name="Schmutz J."/>
            <person name="Juenger T."/>
        </authorList>
    </citation>
    <scope>NUCLEOTIDE SEQUENCE [LARGE SCALE GENOMIC DNA]</scope>
    <source>
        <strain evidence="2">FIL2</strain>
    </source>
</reference>
<dbReference type="Proteomes" id="UP000243499">
    <property type="component" value="Chromosome 1"/>
</dbReference>
<accession>A0A2S3GQ46</accession>
<dbReference type="EMBL" id="CM008046">
    <property type="protein sequence ID" value="PAN06355.1"/>
    <property type="molecule type" value="Genomic_DNA"/>
</dbReference>
<protein>
    <submittedName>
        <fullName evidence="2">Uncharacterized protein</fullName>
    </submittedName>
</protein>
<evidence type="ECO:0000256" key="1">
    <source>
        <dbReference type="SAM" id="MobiDB-lite"/>
    </source>
</evidence>
<dbReference type="AlphaFoldDB" id="A0A2S3GQ46"/>
<evidence type="ECO:0000313" key="2">
    <source>
        <dbReference type="EMBL" id="PAN06355.1"/>
    </source>
</evidence>
<feature type="region of interest" description="Disordered" evidence="1">
    <location>
        <begin position="87"/>
        <end position="107"/>
    </location>
</feature>
<dbReference type="Gramene" id="PAN06355">
    <property type="protein sequence ID" value="PAN06355"/>
    <property type="gene ID" value="PAHAL_1G258300"/>
</dbReference>